<gene>
    <name evidence="1" type="ORF">ORI27_13600</name>
</gene>
<dbReference type="RefSeq" id="WP_265997395.1">
    <property type="nucleotide sequence ID" value="NZ_JAPJDN010000010.1"/>
</dbReference>
<evidence type="ECO:0000313" key="1">
    <source>
        <dbReference type="EMBL" id="MCX2937740.1"/>
    </source>
</evidence>
<sequence length="485" mass="52666">MGWHPQIAETHTGMVFLIGDRAYKVKKPVVTDFLDFSTVERREHACAHELVLNSRLAPSSYLGIAHFTAPGGDPEPVIVMRRHPDEKRLATMVRTGGPVEDHLMAVALVLSRFHASASRGREVDAQGRVDAITARWQENLGELQRYADGVVPGTDPELVAEINRLASDFIAGRSVLFARRIGDHKIVDGHADLLADDIFCLEDGPAMLDCLEFDDSLRYVDVIDDAAFLAMDLEFLGRPDLAELFLSSYTRLAEDDAPASLGDFYIAYRAVVRAKVDCVRYTQGVGSAADDARRHLQIARDHLRAGAVRLILVGGGPGTGKTTLSRSLAEELGAEVISTDDVRAEMARLGEITGAPGVLDEGLYTRENIDAVYDGVLRRAHLELSEGRSVVLDGTWQDPRHRELARRLAADTGAVEVELACTAPLDAAVARVHSRAQTTSQVTPEITTALADRVGDGWAGAHRIDTSGVQADSVAHAREICTMAI</sequence>
<evidence type="ECO:0000313" key="2">
    <source>
        <dbReference type="Proteomes" id="UP001300745"/>
    </source>
</evidence>
<name>A0ABT3SE06_9MYCO</name>
<dbReference type="InterPro" id="IPR052732">
    <property type="entry name" value="Cell-binding_unc_protein"/>
</dbReference>
<reference evidence="1 2" key="1">
    <citation type="submission" date="2022-11" db="EMBL/GenBank/DDBJ databases">
        <title>Mycobacterium sp. nov.</title>
        <authorList>
            <person name="Papic B."/>
            <person name="Spicic S."/>
            <person name="Duvnjak S."/>
        </authorList>
    </citation>
    <scope>NUCLEOTIDE SEQUENCE [LARGE SCALE GENOMIC DNA]</scope>
    <source>
        <strain evidence="1 2">CVI_P4</strain>
    </source>
</reference>
<organism evidence="1 2">
    <name type="scientific">Mycobacterium pinniadriaticum</name>
    <dbReference type="NCBI Taxonomy" id="2994102"/>
    <lineage>
        <taxon>Bacteria</taxon>
        <taxon>Bacillati</taxon>
        <taxon>Actinomycetota</taxon>
        <taxon>Actinomycetes</taxon>
        <taxon>Mycobacteriales</taxon>
        <taxon>Mycobacteriaceae</taxon>
        <taxon>Mycobacterium</taxon>
    </lineage>
</organism>
<dbReference type="InterPro" id="IPR027417">
    <property type="entry name" value="P-loop_NTPase"/>
</dbReference>
<dbReference type="SUPFAM" id="SSF56112">
    <property type="entry name" value="Protein kinase-like (PK-like)"/>
    <property type="match status" value="1"/>
</dbReference>
<dbReference type="PANTHER" id="PTHR43883">
    <property type="entry name" value="SLR0207 PROTEIN"/>
    <property type="match status" value="1"/>
</dbReference>
<accession>A0ABT3SE06</accession>
<keyword evidence="2" id="KW-1185">Reference proteome</keyword>
<dbReference type="EMBL" id="JAPJDO010000010">
    <property type="protein sequence ID" value="MCX2937740.1"/>
    <property type="molecule type" value="Genomic_DNA"/>
</dbReference>
<dbReference type="SUPFAM" id="SSF52540">
    <property type="entry name" value="P-loop containing nucleoside triphosphate hydrolases"/>
    <property type="match status" value="1"/>
</dbReference>
<comment type="caution">
    <text evidence="1">The sequence shown here is derived from an EMBL/GenBank/DDBJ whole genome shotgun (WGS) entry which is preliminary data.</text>
</comment>
<proteinExistence type="predicted"/>
<dbReference type="Proteomes" id="UP001300745">
    <property type="component" value="Unassembled WGS sequence"/>
</dbReference>
<protein>
    <submittedName>
        <fullName evidence="1">AAA family ATPase</fullName>
    </submittedName>
</protein>
<dbReference type="Gene3D" id="3.40.50.300">
    <property type="entry name" value="P-loop containing nucleotide triphosphate hydrolases"/>
    <property type="match status" value="1"/>
</dbReference>
<dbReference type="InterPro" id="IPR011009">
    <property type="entry name" value="Kinase-like_dom_sf"/>
</dbReference>
<dbReference type="PANTHER" id="PTHR43883:SF1">
    <property type="entry name" value="GLUCONOKINASE"/>
    <property type="match status" value="1"/>
</dbReference>
<dbReference type="Pfam" id="PF13671">
    <property type="entry name" value="AAA_33"/>
    <property type="match status" value="1"/>
</dbReference>